<dbReference type="InterPro" id="IPR029039">
    <property type="entry name" value="Flavoprotein-like_sf"/>
</dbReference>
<comment type="cofactor">
    <cofactor evidence="1 7">
        <name>FMN</name>
        <dbReference type="ChEBI" id="CHEBI:58210"/>
    </cofactor>
</comment>
<reference evidence="10" key="1">
    <citation type="journal article" date="2019" name="Int. J. Syst. Evol. Microbiol.">
        <title>The Global Catalogue of Microorganisms (GCM) 10K type strain sequencing project: providing services to taxonomists for standard genome sequencing and annotation.</title>
        <authorList>
            <consortium name="The Broad Institute Genomics Platform"/>
            <consortium name="The Broad Institute Genome Sequencing Center for Infectious Disease"/>
            <person name="Wu L."/>
            <person name="Ma J."/>
        </authorList>
    </citation>
    <scope>NUCLEOTIDE SEQUENCE [LARGE SCALE GENOMIC DNA]</scope>
    <source>
        <strain evidence="10">JCM 17551</strain>
    </source>
</reference>
<comment type="caution">
    <text evidence="9">The sequence shown here is derived from an EMBL/GenBank/DDBJ whole genome shotgun (WGS) entry which is preliminary data.</text>
</comment>
<dbReference type="PIRSF" id="PIRSF038996">
    <property type="entry name" value="FldA"/>
    <property type="match status" value="1"/>
</dbReference>
<dbReference type="InterPro" id="IPR050619">
    <property type="entry name" value="Flavodoxin"/>
</dbReference>
<evidence type="ECO:0000256" key="2">
    <source>
        <dbReference type="ARBA" id="ARBA00005267"/>
    </source>
</evidence>
<sequence length="177" mass="19897">MSEILLVFGTDTGNTEEVAEKIQGLFSEEGHYVELINVSDCNAEKINEADLCIFGIPTWDFGGIQGDWEDFQTELETTNLSGKAIALYGLGDQFGYGDYFIDAVGWLHEIIEPMGANIKGYWPTDTYEFDGSRALSPCRKFFYGLAIDEDQQFELTDDRIKSWVDQLLAEFNLSEAA</sequence>
<evidence type="ECO:0000256" key="3">
    <source>
        <dbReference type="ARBA" id="ARBA00022448"/>
    </source>
</evidence>
<dbReference type="PANTHER" id="PTHR42809:SF1">
    <property type="entry name" value="FLAVODOXIN 1"/>
    <property type="match status" value="1"/>
</dbReference>
<gene>
    <name evidence="9" type="primary">fldA_1</name>
    <name evidence="9" type="ORF">GCM10022277_32800</name>
</gene>
<evidence type="ECO:0000256" key="4">
    <source>
        <dbReference type="ARBA" id="ARBA00022630"/>
    </source>
</evidence>
<comment type="function">
    <text evidence="7">Low-potential electron donor to a number of redox enzymes.</text>
</comment>
<dbReference type="RefSeq" id="WP_344799672.1">
    <property type="nucleotide sequence ID" value="NZ_BAABBN010000012.1"/>
</dbReference>
<evidence type="ECO:0000256" key="7">
    <source>
        <dbReference type="PIRNR" id="PIRNR038996"/>
    </source>
</evidence>
<dbReference type="EMBL" id="BAABBN010000012">
    <property type="protein sequence ID" value="GAA3933650.1"/>
    <property type="molecule type" value="Genomic_DNA"/>
</dbReference>
<name>A0ABP7N055_9GAMM</name>
<dbReference type="Pfam" id="PF00258">
    <property type="entry name" value="Flavodoxin_1"/>
    <property type="match status" value="1"/>
</dbReference>
<dbReference type="Proteomes" id="UP001501565">
    <property type="component" value="Unassembled WGS sequence"/>
</dbReference>
<evidence type="ECO:0000256" key="6">
    <source>
        <dbReference type="ARBA" id="ARBA00022982"/>
    </source>
</evidence>
<evidence type="ECO:0000313" key="10">
    <source>
        <dbReference type="Proteomes" id="UP001501565"/>
    </source>
</evidence>
<dbReference type="PANTHER" id="PTHR42809">
    <property type="entry name" value="FLAVODOXIN 2"/>
    <property type="match status" value="1"/>
</dbReference>
<keyword evidence="5 7" id="KW-0288">FMN</keyword>
<dbReference type="NCBIfam" id="TIGR01752">
    <property type="entry name" value="flav_long"/>
    <property type="match status" value="1"/>
</dbReference>
<evidence type="ECO:0000313" key="9">
    <source>
        <dbReference type="EMBL" id="GAA3933650.1"/>
    </source>
</evidence>
<evidence type="ECO:0000259" key="8">
    <source>
        <dbReference type="PROSITE" id="PS50902"/>
    </source>
</evidence>
<dbReference type="PROSITE" id="PS00201">
    <property type="entry name" value="FLAVODOXIN"/>
    <property type="match status" value="1"/>
</dbReference>
<organism evidence="9 10">
    <name type="scientific">Litoribacillus peritrichatus</name>
    <dbReference type="NCBI Taxonomy" id="718191"/>
    <lineage>
        <taxon>Bacteria</taxon>
        <taxon>Pseudomonadati</taxon>
        <taxon>Pseudomonadota</taxon>
        <taxon>Gammaproteobacteria</taxon>
        <taxon>Oceanospirillales</taxon>
        <taxon>Oceanospirillaceae</taxon>
        <taxon>Litoribacillus</taxon>
    </lineage>
</organism>
<dbReference type="InterPro" id="IPR010086">
    <property type="entry name" value="Flavodoxin_lc"/>
</dbReference>
<keyword evidence="3 7" id="KW-0813">Transport</keyword>
<feature type="domain" description="Flavodoxin-like" evidence="8">
    <location>
        <begin position="4"/>
        <end position="168"/>
    </location>
</feature>
<accession>A0ABP7N055</accession>
<dbReference type="InterPro" id="IPR001226">
    <property type="entry name" value="Flavodoxin_CS"/>
</dbReference>
<protein>
    <recommendedName>
        <fullName evidence="7">Flavodoxin</fullName>
    </recommendedName>
</protein>
<keyword evidence="4 7" id="KW-0285">Flavoprotein</keyword>
<proteinExistence type="inferred from homology"/>
<dbReference type="SUPFAM" id="SSF52218">
    <property type="entry name" value="Flavoproteins"/>
    <property type="match status" value="1"/>
</dbReference>
<dbReference type="PROSITE" id="PS50902">
    <property type="entry name" value="FLAVODOXIN_LIKE"/>
    <property type="match status" value="1"/>
</dbReference>
<evidence type="ECO:0000256" key="1">
    <source>
        <dbReference type="ARBA" id="ARBA00001917"/>
    </source>
</evidence>
<evidence type="ECO:0000256" key="5">
    <source>
        <dbReference type="ARBA" id="ARBA00022643"/>
    </source>
</evidence>
<dbReference type="Gene3D" id="3.40.50.360">
    <property type="match status" value="1"/>
</dbReference>
<keyword evidence="6 7" id="KW-0249">Electron transport</keyword>
<comment type="similarity">
    <text evidence="2 7">Belongs to the flavodoxin family.</text>
</comment>
<dbReference type="InterPro" id="IPR008254">
    <property type="entry name" value="Flavodoxin/NO_synth"/>
</dbReference>
<keyword evidence="10" id="KW-1185">Reference proteome</keyword>